<evidence type="ECO:0008006" key="4">
    <source>
        <dbReference type="Google" id="ProtNLM"/>
    </source>
</evidence>
<accession>C6XY21</accession>
<name>C6XY21_PEDHD</name>
<keyword evidence="3" id="KW-1185">Reference proteome</keyword>
<evidence type="ECO:0000256" key="1">
    <source>
        <dbReference type="SAM" id="SignalP"/>
    </source>
</evidence>
<dbReference type="KEGG" id="phe:Phep_2235"/>
<feature type="chain" id="PRO_5002973416" description="Outer membrane protein beta-barrel domain-containing protein" evidence="1">
    <location>
        <begin position="27"/>
        <end position="199"/>
    </location>
</feature>
<evidence type="ECO:0000313" key="3">
    <source>
        <dbReference type="Proteomes" id="UP000000852"/>
    </source>
</evidence>
<protein>
    <recommendedName>
        <fullName evidence="4">Outer membrane protein beta-barrel domain-containing protein</fullName>
    </recommendedName>
</protein>
<dbReference type="STRING" id="485917.Phep_2235"/>
<dbReference type="Proteomes" id="UP000000852">
    <property type="component" value="Chromosome"/>
</dbReference>
<gene>
    <name evidence="2" type="ordered locus">Phep_2235</name>
</gene>
<evidence type="ECO:0000313" key="2">
    <source>
        <dbReference type="EMBL" id="ACU04439.1"/>
    </source>
</evidence>
<feature type="signal peptide" evidence="1">
    <location>
        <begin position="1"/>
        <end position="26"/>
    </location>
</feature>
<proteinExistence type="predicted"/>
<dbReference type="HOGENOM" id="CLU_117613_0_0_10"/>
<keyword evidence="1" id="KW-0732">Signal</keyword>
<dbReference type="EMBL" id="CP001681">
    <property type="protein sequence ID" value="ACU04439.1"/>
    <property type="molecule type" value="Genomic_DNA"/>
</dbReference>
<dbReference type="eggNOG" id="COG3468">
    <property type="taxonomic scope" value="Bacteria"/>
</dbReference>
<sequence>MLNQRLMKKLFFTLILGGTVAFGANAQIQKGNVMMGANLSNISFGLDKPNAFTFNVSPKAAWFVQDGLAFGGEVNLGLATQKGSGTDFSYGVSALGRYYGETGANELVKSSRFFGEATVGIQGYNPSGGGSTNGLGFSFGPGFTYFVTPTIGLEALLKYNGVVGFGSSVYAHNLGVGVGFQIYLPGKSTARKVQRDMNQ</sequence>
<dbReference type="AlphaFoldDB" id="C6XY21"/>
<reference evidence="2 3" key="1">
    <citation type="journal article" date="2009" name="Stand. Genomic Sci.">
        <title>Complete genome sequence of Pedobacter heparinus type strain (HIM 762-3).</title>
        <authorList>
            <person name="Han C."/>
            <person name="Spring S."/>
            <person name="Lapidus A."/>
            <person name="Del Rio T.G."/>
            <person name="Tice H."/>
            <person name="Copeland A."/>
            <person name="Cheng J.F."/>
            <person name="Lucas S."/>
            <person name="Chen F."/>
            <person name="Nolan M."/>
            <person name="Bruce D."/>
            <person name="Goodwin L."/>
            <person name="Pitluck S."/>
            <person name="Ivanova N."/>
            <person name="Mavromatis K."/>
            <person name="Mikhailova N."/>
            <person name="Pati A."/>
            <person name="Chen A."/>
            <person name="Palaniappan K."/>
            <person name="Land M."/>
            <person name="Hauser L."/>
            <person name="Chang Y.J."/>
            <person name="Jeffries C.C."/>
            <person name="Saunders E."/>
            <person name="Chertkov O."/>
            <person name="Brettin T."/>
            <person name="Goker M."/>
            <person name="Rohde M."/>
            <person name="Bristow J."/>
            <person name="Eisen J.A."/>
            <person name="Markowitz V."/>
            <person name="Hugenholtz P."/>
            <person name="Kyrpides N.C."/>
            <person name="Klenk H.P."/>
            <person name="Detter J.C."/>
        </authorList>
    </citation>
    <scope>NUCLEOTIDE SEQUENCE [LARGE SCALE GENOMIC DNA]</scope>
    <source>
        <strain evidence="3">ATCC 13125 / DSM 2366 / CIP 104194 / JCM 7457 / NBRC 12017 / NCIMB 9290 / NRRL B-14731 / HIM 762-3</strain>
    </source>
</reference>
<organism evidence="2 3">
    <name type="scientific">Pedobacter heparinus (strain ATCC 13125 / DSM 2366 / CIP 104194 / JCM 7457 / NBRC 12017 / NCIMB 9290 / NRRL B-14731 / HIM 762-3)</name>
    <dbReference type="NCBI Taxonomy" id="485917"/>
    <lineage>
        <taxon>Bacteria</taxon>
        <taxon>Pseudomonadati</taxon>
        <taxon>Bacteroidota</taxon>
        <taxon>Sphingobacteriia</taxon>
        <taxon>Sphingobacteriales</taxon>
        <taxon>Sphingobacteriaceae</taxon>
        <taxon>Pedobacter</taxon>
    </lineage>
</organism>